<evidence type="ECO:0008006" key="4">
    <source>
        <dbReference type="Google" id="ProtNLM"/>
    </source>
</evidence>
<sequence length="258" mass="26763">MRSSLRRRLPAGAAALALTGSLLGAVAAAPAASADTLPDFDFSTCPDLPAGADPQFWQCNIAVTYGGTFKLGGIETTIESPITLTYANGFDPITYEAQTVFGSFKASKFLVQPGLFGDPFVTAVYAQPKYAGGLNTDGGKVNLNLSVNVQNPLLGSRCTIGSSSHPIALKLGIGATDPPPPNTSIHGEPPVVVGTNPVVLKTTVVDNAFAVPKADKCGLDLGLENWLVNLYAGLPSAAGNNTAIFQQYASFKPYTELS</sequence>
<keyword evidence="1" id="KW-0732">Signal</keyword>
<accession>A0A846ZCV2</accession>
<feature type="chain" id="PRO_5039606740" description="Secreted protein" evidence="1">
    <location>
        <begin position="28"/>
        <end position="258"/>
    </location>
</feature>
<gene>
    <name evidence="2" type="ORF">HGB48_32885</name>
</gene>
<dbReference type="RefSeq" id="WP_067637659.1">
    <property type="nucleotide sequence ID" value="NZ_JAAXPI010000085.1"/>
</dbReference>
<comment type="caution">
    <text evidence="2">The sequence shown here is derived from an EMBL/GenBank/DDBJ whole genome shotgun (WGS) entry which is preliminary data.</text>
</comment>
<dbReference type="PROSITE" id="PS51318">
    <property type="entry name" value="TAT"/>
    <property type="match status" value="1"/>
</dbReference>
<evidence type="ECO:0000313" key="3">
    <source>
        <dbReference type="Proteomes" id="UP000579250"/>
    </source>
</evidence>
<name>A0A846ZCV2_9ACTN</name>
<reference evidence="2 3" key="1">
    <citation type="submission" date="2020-04" db="EMBL/GenBank/DDBJ databases">
        <title>MicrobeNet Type strains.</title>
        <authorList>
            <person name="Nicholson A.C."/>
        </authorList>
    </citation>
    <scope>NUCLEOTIDE SEQUENCE [LARGE SCALE GENOMIC DNA]</scope>
    <source>
        <strain evidence="2 3">ATCC BAA-277</strain>
    </source>
</reference>
<dbReference type="InterPro" id="IPR006311">
    <property type="entry name" value="TAT_signal"/>
</dbReference>
<dbReference type="EMBL" id="JAAXPI010000085">
    <property type="protein sequence ID" value="NKZ08498.1"/>
    <property type="molecule type" value="Genomic_DNA"/>
</dbReference>
<evidence type="ECO:0000313" key="2">
    <source>
        <dbReference type="EMBL" id="NKZ08498.1"/>
    </source>
</evidence>
<evidence type="ECO:0000256" key="1">
    <source>
        <dbReference type="SAM" id="SignalP"/>
    </source>
</evidence>
<keyword evidence="3" id="KW-1185">Reference proteome</keyword>
<dbReference type="AlphaFoldDB" id="A0A846ZCV2"/>
<organism evidence="2 3">
    <name type="scientific">Actinomadura latina</name>
    <dbReference type="NCBI Taxonomy" id="163603"/>
    <lineage>
        <taxon>Bacteria</taxon>
        <taxon>Bacillati</taxon>
        <taxon>Actinomycetota</taxon>
        <taxon>Actinomycetes</taxon>
        <taxon>Streptosporangiales</taxon>
        <taxon>Thermomonosporaceae</taxon>
        <taxon>Actinomadura</taxon>
    </lineage>
</organism>
<dbReference type="Proteomes" id="UP000579250">
    <property type="component" value="Unassembled WGS sequence"/>
</dbReference>
<feature type="signal peptide" evidence="1">
    <location>
        <begin position="1"/>
        <end position="27"/>
    </location>
</feature>
<proteinExistence type="predicted"/>
<protein>
    <recommendedName>
        <fullName evidence="4">Secreted protein</fullName>
    </recommendedName>
</protein>